<dbReference type="PANTHER" id="PTHR42756">
    <property type="entry name" value="TRANSCRIPTIONAL REGULATOR, MARR"/>
    <property type="match status" value="1"/>
</dbReference>
<dbReference type="SUPFAM" id="SSF46785">
    <property type="entry name" value="Winged helix' DNA-binding domain"/>
    <property type="match status" value="1"/>
</dbReference>
<evidence type="ECO:0000256" key="3">
    <source>
        <dbReference type="ARBA" id="ARBA00023125"/>
    </source>
</evidence>
<comment type="subcellular location">
    <subcellularLocation>
        <location evidence="1">Cytoplasm</location>
    </subcellularLocation>
</comment>
<evidence type="ECO:0000256" key="5">
    <source>
        <dbReference type="ARBA" id="ARBA00046337"/>
    </source>
</evidence>
<proteinExistence type="inferred from homology"/>
<keyword evidence="2" id="KW-0805">Transcription regulation</keyword>
<dbReference type="InterPro" id="IPR000835">
    <property type="entry name" value="HTH_MarR-typ"/>
</dbReference>
<keyword evidence="4" id="KW-0804">Transcription</keyword>
<dbReference type="Gene3D" id="1.10.10.10">
    <property type="entry name" value="Winged helix-like DNA-binding domain superfamily/Winged helix DNA-binding domain"/>
    <property type="match status" value="1"/>
</dbReference>
<organism evidence="9 10">
    <name type="scientific">Lactococcus nasutitermitis</name>
    <dbReference type="NCBI Taxonomy" id="1652957"/>
    <lineage>
        <taxon>Bacteria</taxon>
        <taxon>Bacillati</taxon>
        <taxon>Bacillota</taxon>
        <taxon>Bacilli</taxon>
        <taxon>Lactobacillales</taxon>
        <taxon>Streptococcaceae</taxon>
        <taxon>Lactococcus</taxon>
    </lineage>
</organism>
<evidence type="ECO:0000313" key="10">
    <source>
        <dbReference type="Proteomes" id="UP001595987"/>
    </source>
</evidence>
<comment type="similarity">
    <text evidence="5">Belongs to the SarZ family.</text>
</comment>
<accession>A0ABV9JCR3</accession>
<dbReference type="SMART" id="SM00347">
    <property type="entry name" value="HTH_MARR"/>
    <property type="match status" value="1"/>
</dbReference>
<evidence type="ECO:0000256" key="2">
    <source>
        <dbReference type="ARBA" id="ARBA00023015"/>
    </source>
</evidence>
<evidence type="ECO:0000256" key="6">
    <source>
        <dbReference type="ARBA" id="ARBA00047188"/>
    </source>
</evidence>
<dbReference type="RefSeq" id="WP_213534781.1">
    <property type="nucleotide sequence ID" value="NZ_BOVQ01000004.1"/>
</dbReference>
<evidence type="ECO:0000256" key="4">
    <source>
        <dbReference type="ARBA" id="ARBA00023163"/>
    </source>
</evidence>
<evidence type="ECO:0000313" key="9">
    <source>
        <dbReference type="EMBL" id="MFC4652469.1"/>
    </source>
</evidence>
<dbReference type="EMBL" id="JBHSGD010000005">
    <property type="protein sequence ID" value="MFC4652469.1"/>
    <property type="molecule type" value="Genomic_DNA"/>
</dbReference>
<comment type="caution">
    <text evidence="9">The sequence shown here is derived from an EMBL/GenBank/DDBJ whole genome shotgun (WGS) entry which is preliminary data.</text>
</comment>
<gene>
    <name evidence="9" type="ORF">ACFO26_06060</name>
</gene>
<evidence type="ECO:0000256" key="7">
    <source>
        <dbReference type="ARBA" id="ARBA00047207"/>
    </source>
</evidence>
<dbReference type="InterPro" id="IPR036390">
    <property type="entry name" value="WH_DNA-bd_sf"/>
</dbReference>
<name>A0ABV9JCR3_9LACT</name>
<evidence type="ECO:0000256" key="1">
    <source>
        <dbReference type="ARBA" id="ARBA00004496"/>
    </source>
</evidence>
<keyword evidence="10" id="KW-1185">Reference proteome</keyword>
<sequence length="160" mass="18428">MPTYEKEAASFIHDLKEVYKSEIMKQFNLYAQGEMVVLIYLMHHEEEPSLPSEIGKATNTSPARVAAILKSLEKKNYISREMDLKDRRKIRVEITQTGKEKALHEKSIALGRMEKIFAEMGEEATNQLINSVETFKQVSRALYAKEHQQKESENKHGTQS</sequence>
<protein>
    <recommendedName>
        <fullName evidence="6">HTH-type transcriptional regulator SarZ</fullName>
    </recommendedName>
    <alternativeName>
        <fullName evidence="7">Staphylococcal accessory regulator Z</fullName>
    </alternativeName>
</protein>
<evidence type="ECO:0000259" key="8">
    <source>
        <dbReference type="PROSITE" id="PS50995"/>
    </source>
</evidence>
<dbReference type="PROSITE" id="PS50995">
    <property type="entry name" value="HTH_MARR_2"/>
    <property type="match status" value="1"/>
</dbReference>
<dbReference type="InterPro" id="IPR036388">
    <property type="entry name" value="WH-like_DNA-bd_sf"/>
</dbReference>
<dbReference type="PANTHER" id="PTHR42756:SF1">
    <property type="entry name" value="TRANSCRIPTIONAL REPRESSOR OF EMRAB OPERON"/>
    <property type="match status" value="1"/>
</dbReference>
<reference evidence="10" key="1">
    <citation type="journal article" date="2019" name="Int. J. Syst. Evol. Microbiol.">
        <title>The Global Catalogue of Microorganisms (GCM) 10K type strain sequencing project: providing services to taxonomists for standard genome sequencing and annotation.</title>
        <authorList>
            <consortium name="The Broad Institute Genomics Platform"/>
            <consortium name="The Broad Institute Genome Sequencing Center for Infectious Disease"/>
            <person name="Wu L."/>
            <person name="Ma J."/>
        </authorList>
    </citation>
    <scope>NUCLEOTIDE SEQUENCE [LARGE SCALE GENOMIC DNA]</scope>
    <source>
        <strain evidence="10">CCUG 63287</strain>
    </source>
</reference>
<dbReference type="InterPro" id="IPR055166">
    <property type="entry name" value="Transc_reg_Sar_Rot_HTH"/>
</dbReference>
<dbReference type="Proteomes" id="UP001595987">
    <property type="component" value="Unassembled WGS sequence"/>
</dbReference>
<dbReference type="Pfam" id="PF22381">
    <property type="entry name" value="Staph_reg_Sar_Rot"/>
    <property type="match status" value="1"/>
</dbReference>
<keyword evidence="3" id="KW-0238">DNA-binding</keyword>
<feature type="domain" description="HTH marR-type" evidence="8">
    <location>
        <begin position="1"/>
        <end position="144"/>
    </location>
</feature>